<sequence length="49" mass="5647">MPLHITEQVIDHRSQLTGVAAIYNRYSYLAEMREALELYEAHVESIVAD</sequence>
<dbReference type="AlphaFoldDB" id="Q2CJJ4"/>
<comment type="caution">
    <text evidence="1">The sequence shown here is derived from an EMBL/GenBank/DDBJ whole genome shotgun (WGS) entry which is preliminary data.</text>
</comment>
<protein>
    <submittedName>
        <fullName evidence="1">Uncharacterized protein</fullName>
    </submittedName>
</protein>
<accession>Q2CJJ4</accession>
<dbReference type="EMBL" id="AAOT01000001">
    <property type="protein sequence ID" value="EAR53145.1"/>
    <property type="molecule type" value="Genomic_DNA"/>
</dbReference>
<evidence type="ECO:0000313" key="2">
    <source>
        <dbReference type="Proteomes" id="UP000003635"/>
    </source>
</evidence>
<keyword evidence="2" id="KW-1185">Reference proteome</keyword>
<proteinExistence type="predicted"/>
<dbReference type="STRING" id="314256.OG2516_11796"/>
<evidence type="ECO:0000313" key="1">
    <source>
        <dbReference type="EMBL" id="EAR53145.1"/>
    </source>
</evidence>
<gene>
    <name evidence="1" type="ORF">OG2516_11796</name>
</gene>
<name>Q2CJJ4_OCEGH</name>
<reference evidence="1 2" key="1">
    <citation type="journal article" date="2010" name="J. Bacteriol.">
        <title>Genome sequences of Oceanicola granulosus HTCC2516(T) and Oceanicola batsensis HTCC2597(TDelta).</title>
        <authorList>
            <person name="Thrash J.C."/>
            <person name="Cho J.C."/>
            <person name="Vergin K.L."/>
            <person name="Giovannoni S.J."/>
        </authorList>
    </citation>
    <scope>NUCLEOTIDE SEQUENCE [LARGE SCALE GENOMIC DNA]</scope>
    <source>
        <strain evidence="2">ATCC BAA-861 / DSM 15982 / KCTC 12143 / HTCC2516</strain>
    </source>
</reference>
<dbReference type="Proteomes" id="UP000003635">
    <property type="component" value="Unassembled WGS sequence"/>
</dbReference>
<organism evidence="1 2">
    <name type="scientific">Oceanicola granulosus (strain ATCC BAA-861 / DSM 15982 / KCTC 12143 / HTCC2516)</name>
    <dbReference type="NCBI Taxonomy" id="314256"/>
    <lineage>
        <taxon>Bacteria</taxon>
        <taxon>Pseudomonadati</taxon>
        <taxon>Pseudomonadota</taxon>
        <taxon>Alphaproteobacteria</taxon>
        <taxon>Rhodobacterales</taxon>
        <taxon>Roseobacteraceae</taxon>
        <taxon>Oceanicola</taxon>
    </lineage>
</organism>
<dbReference type="HOGENOM" id="CLU_3138399_0_0_5"/>